<accession>A0A0F9CSG3</accession>
<dbReference type="AlphaFoldDB" id="A0A0F9CSG3"/>
<proteinExistence type="predicted"/>
<gene>
    <name evidence="1" type="ORF">LCGC14_2288370</name>
</gene>
<organism evidence="1">
    <name type="scientific">marine sediment metagenome</name>
    <dbReference type="NCBI Taxonomy" id="412755"/>
    <lineage>
        <taxon>unclassified sequences</taxon>
        <taxon>metagenomes</taxon>
        <taxon>ecological metagenomes</taxon>
    </lineage>
</organism>
<reference evidence="1" key="1">
    <citation type="journal article" date="2015" name="Nature">
        <title>Complex archaea that bridge the gap between prokaryotes and eukaryotes.</title>
        <authorList>
            <person name="Spang A."/>
            <person name="Saw J.H."/>
            <person name="Jorgensen S.L."/>
            <person name="Zaremba-Niedzwiedzka K."/>
            <person name="Martijn J."/>
            <person name="Lind A.E."/>
            <person name="van Eijk R."/>
            <person name="Schleper C."/>
            <person name="Guy L."/>
            <person name="Ettema T.J."/>
        </authorList>
    </citation>
    <scope>NUCLEOTIDE SEQUENCE</scope>
</reference>
<dbReference type="EMBL" id="LAZR01031995">
    <property type="protein sequence ID" value="KKL52144.1"/>
    <property type="molecule type" value="Genomic_DNA"/>
</dbReference>
<protein>
    <submittedName>
        <fullName evidence="1">Uncharacterized protein</fullName>
    </submittedName>
</protein>
<name>A0A0F9CSG3_9ZZZZ</name>
<evidence type="ECO:0000313" key="1">
    <source>
        <dbReference type="EMBL" id="KKL52144.1"/>
    </source>
</evidence>
<sequence length="72" mass="8464">MNECYMTCPNEVRVTECEVADCPMKETTAWAWIEMRLAFRALFLEICKVLRIEKLAKWLNSRLSLLEGNDVH</sequence>
<comment type="caution">
    <text evidence="1">The sequence shown here is derived from an EMBL/GenBank/DDBJ whole genome shotgun (WGS) entry which is preliminary data.</text>
</comment>